<reference evidence="2 3" key="1">
    <citation type="submission" date="2019-12" db="EMBL/GenBank/DDBJ databases">
        <title>Genomic-based taxomic classification of the family Erythrobacteraceae.</title>
        <authorList>
            <person name="Xu L."/>
        </authorList>
    </citation>
    <scope>NUCLEOTIDE SEQUENCE [LARGE SCALE GENOMIC DNA]</scope>
    <source>
        <strain evidence="2 3">100921-2</strain>
    </source>
</reference>
<dbReference type="InterPro" id="IPR036390">
    <property type="entry name" value="WH_DNA-bd_sf"/>
</dbReference>
<evidence type="ECO:0000259" key="1">
    <source>
        <dbReference type="SMART" id="SM00347"/>
    </source>
</evidence>
<sequence length="316" mass="34294">MPQADFAYAQLGRTPAFSAGVHAPSSVTRAQIADAAEAAGFALIDFDLMAELETPPPALPAEILLVDCPDDEAASLAALIQLDMRAASGGVRLIVSTTLDSLDSVFACLDQSGAEVLVQPTTGERVIALARALIKVPRMTVRDLDEADRLTLLRLTEQVGQIAAQLDRLSSGEGLAFRLESPAIEYNQQDERPLIRTPRAPLPDPRLVRRIIRQRQLRAQFLSGELFADPAWDILLDLTAARAEHTRVSVTSLCIASGVPATTALRWIGQMVDAGLLERVEDDSDRRRAFIQLSDRTAEAMARYFAELGKEGLSLV</sequence>
<comment type="caution">
    <text evidence="2">The sequence shown here is derived from an EMBL/GenBank/DDBJ whole genome shotgun (WGS) entry which is preliminary data.</text>
</comment>
<keyword evidence="3" id="KW-1185">Reference proteome</keyword>
<organism evidence="2 3">
    <name type="scientific">Tsuneonella aeria</name>
    <dbReference type="NCBI Taxonomy" id="1837929"/>
    <lineage>
        <taxon>Bacteria</taxon>
        <taxon>Pseudomonadati</taxon>
        <taxon>Pseudomonadota</taxon>
        <taxon>Alphaproteobacteria</taxon>
        <taxon>Sphingomonadales</taxon>
        <taxon>Erythrobacteraceae</taxon>
        <taxon>Tsuneonella</taxon>
    </lineage>
</organism>
<dbReference type="OrthoDB" id="7594920at2"/>
<name>A0A6I4TEE5_9SPHN</name>
<accession>A0A6I4TEE5</accession>
<dbReference type="EMBL" id="WTZA01000001">
    <property type="protein sequence ID" value="MXO74545.1"/>
    <property type="molecule type" value="Genomic_DNA"/>
</dbReference>
<dbReference type="Proteomes" id="UP000439522">
    <property type="component" value="Unassembled WGS sequence"/>
</dbReference>
<dbReference type="SMART" id="SM00347">
    <property type="entry name" value="HTH_MARR"/>
    <property type="match status" value="1"/>
</dbReference>
<dbReference type="AlphaFoldDB" id="A0A6I4TEE5"/>
<protein>
    <submittedName>
        <fullName evidence="2">Winged helix DNA-binding protein</fullName>
    </submittedName>
</protein>
<feature type="domain" description="HTH marR-type" evidence="1">
    <location>
        <begin position="220"/>
        <end position="313"/>
    </location>
</feature>
<dbReference type="Gene3D" id="1.10.10.10">
    <property type="entry name" value="Winged helix-like DNA-binding domain superfamily/Winged helix DNA-binding domain"/>
    <property type="match status" value="1"/>
</dbReference>
<dbReference type="GO" id="GO:0003677">
    <property type="term" value="F:DNA binding"/>
    <property type="evidence" value="ECO:0007669"/>
    <property type="project" value="UniProtKB-KW"/>
</dbReference>
<proteinExistence type="predicted"/>
<evidence type="ECO:0000313" key="3">
    <source>
        <dbReference type="Proteomes" id="UP000439522"/>
    </source>
</evidence>
<dbReference type="GO" id="GO:0003700">
    <property type="term" value="F:DNA-binding transcription factor activity"/>
    <property type="evidence" value="ECO:0007669"/>
    <property type="project" value="InterPro"/>
</dbReference>
<dbReference type="InterPro" id="IPR036388">
    <property type="entry name" value="WH-like_DNA-bd_sf"/>
</dbReference>
<gene>
    <name evidence="2" type="ORF">GRI40_04820</name>
</gene>
<evidence type="ECO:0000313" key="2">
    <source>
        <dbReference type="EMBL" id="MXO74545.1"/>
    </source>
</evidence>
<dbReference type="InterPro" id="IPR000835">
    <property type="entry name" value="HTH_MarR-typ"/>
</dbReference>
<keyword evidence="2" id="KW-0238">DNA-binding</keyword>
<dbReference type="SUPFAM" id="SSF46785">
    <property type="entry name" value="Winged helix' DNA-binding domain"/>
    <property type="match status" value="1"/>
</dbReference>